<sequence>MAQKLSEKKEPFRMNLKNEQCYVPYNIGKVQLLYEKWKASRYVKAKLILWWAAPNDLKKVVFSKEIMFNVECPPIFRNDCKLLLKGSSKSSMAITDKKSYFPASVMDWAADPLIVDKGVKIDRNYHREETIKTLVPLAQQKFNGSYWTFQKDWAVAHSTKRTIALCQSLIPEIFS</sequence>
<evidence type="ECO:0000313" key="1">
    <source>
        <dbReference type="EnsemblMetazoa" id="CJA30846.1"/>
    </source>
</evidence>
<name>A0A8R1ICA6_CAEJA</name>
<proteinExistence type="predicted"/>
<dbReference type="PANTHER" id="PTHR46068:SF1">
    <property type="entry name" value="TRANSPOSASE IS30-LIKE HTH DOMAIN-CONTAINING PROTEIN"/>
    <property type="match status" value="1"/>
</dbReference>
<accession>A0A8R1ICA6</accession>
<dbReference type="InterPro" id="IPR036397">
    <property type="entry name" value="RNaseH_sf"/>
</dbReference>
<reference evidence="2" key="1">
    <citation type="submission" date="2010-08" db="EMBL/GenBank/DDBJ databases">
        <authorList>
            <consortium name="Caenorhabditis japonica Sequencing Consortium"/>
            <person name="Wilson R.K."/>
        </authorList>
    </citation>
    <scope>NUCLEOTIDE SEQUENCE [LARGE SCALE GENOMIC DNA]</scope>
    <source>
        <strain evidence="2">DF5081</strain>
    </source>
</reference>
<evidence type="ECO:0000313" key="2">
    <source>
        <dbReference type="Proteomes" id="UP000005237"/>
    </source>
</evidence>
<dbReference type="EnsemblMetazoa" id="CJA30846.1">
    <property type="protein sequence ID" value="CJA30846.1"/>
    <property type="gene ID" value="WBGene00206693"/>
</dbReference>
<keyword evidence="2" id="KW-1185">Reference proteome</keyword>
<dbReference type="PANTHER" id="PTHR46068">
    <property type="entry name" value="PROTEIN CBG27172"/>
    <property type="match status" value="1"/>
</dbReference>
<organism evidence="1 2">
    <name type="scientific">Caenorhabditis japonica</name>
    <dbReference type="NCBI Taxonomy" id="281687"/>
    <lineage>
        <taxon>Eukaryota</taxon>
        <taxon>Metazoa</taxon>
        <taxon>Ecdysozoa</taxon>
        <taxon>Nematoda</taxon>
        <taxon>Chromadorea</taxon>
        <taxon>Rhabditida</taxon>
        <taxon>Rhabditina</taxon>
        <taxon>Rhabditomorpha</taxon>
        <taxon>Rhabditoidea</taxon>
        <taxon>Rhabditidae</taxon>
        <taxon>Peloderinae</taxon>
        <taxon>Caenorhabditis</taxon>
    </lineage>
</organism>
<dbReference type="Gene3D" id="3.30.420.10">
    <property type="entry name" value="Ribonuclease H-like superfamily/Ribonuclease H"/>
    <property type="match status" value="1"/>
</dbReference>
<reference evidence="1" key="2">
    <citation type="submission" date="2022-06" db="UniProtKB">
        <authorList>
            <consortium name="EnsemblMetazoa"/>
        </authorList>
    </citation>
    <scope>IDENTIFICATION</scope>
    <source>
        <strain evidence="1">DF5081</strain>
    </source>
</reference>
<dbReference type="AlphaFoldDB" id="A0A8R1ICA6"/>
<dbReference type="GO" id="GO:0003676">
    <property type="term" value="F:nucleic acid binding"/>
    <property type="evidence" value="ECO:0007669"/>
    <property type="project" value="InterPro"/>
</dbReference>
<protein>
    <submittedName>
        <fullName evidence="1">Uncharacterized protein</fullName>
    </submittedName>
</protein>
<dbReference type="Proteomes" id="UP000005237">
    <property type="component" value="Unassembled WGS sequence"/>
</dbReference>